<dbReference type="Gene3D" id="3.80.10.10">
    <property type="entry name" value="Ribonuclease Inhibitor"/>
    <property type="match status" value="1"/>
</dbReference>
<sequence>MVSRCYASHAVVSLIVPLGMKEGLEGIPNDDGRNNNIAGHNSDKTSAIDSLPEELLIQIFQHNVIVGAVIRNERDSWLGPGEPEFSSVKRIRDVWRTLRNYMLTCRRWRDAALQAPILWREVPFGDGASRKATEVILKRSGQAPIRLNATFKRVFDAEMLVAHLPRVTHLRLRLYHTRTVKGAADMSALQTVTVRGSGVGAPDLSLPLILQSSPLPNFTSLHGADVSFGSISPLLRPTLKNLSLNPGKWPIVDFINALGGLPLLERLAVQFIGSPNPNNDADRLPDVALPHLRTLHLGDSDPGILDLFSHLSFPDQVVTSYQFTFVLWFSQFEETIRFLSLILQRISEVTDDAFTMAMESGGGLKINLGGQSASMAEAILSVDLLHSRKAHRIFTSCCADDNFVIGQILQEICAKTSWRLKSRVHQLEISSLKRGDHSHSELFTTSFGFHNLHQLSLEDAPGIWTHLAQAHRVARAPFPDPTPVSSVELPFPKLQRLLLFGAVFRRPPPDDPEYDVEPNEEDFIWLLRDMVKIRQAHGIPLAFLSIYRGVGFGVEDADMLRQYVTERVKWDGRML</sequence>
<feature type="domain" description="F-box" evidence="1">
    <location>
        <begin position="48"/>
        <end position="122"/>
    </location>
</feature>
<evidence type="ECO:0000313" key="2">
    <source>
        <dbReference type="EMBL" id="KAH8101860.1"/>
    </source>
</evidence>
<dbReference type="Gene3D" id="1.20.1280.50">
    <property type="match status" value="1"/>
</dbReference>
<organism evidence="2 3">
    <name type="scientific">Cristinia sonorae</name>
    <dbReference type="NCBI Taxonomy" id="1940300"/>
    <lineage>
        <taxon>Eukaryota</taxon>
        <taxon>Fungi</taxon>
        <taxon>Dikarya</taxon>
        <taxon>Basidiomycota</taxon>
        <taxon>Agaricomycotina</taxon>
        <taxon>Agaricomycetes</taxon>
        <taxon>Agaricomycetidae</taxon>
        <taxon>Agaricales</taxon>
        <taxon>Pleurotineae</taxon>
        <taxon>Stephanosporaceae</taxon>
        <taxon>Cristinia</taxon>
    </lineage>
</organism>
<dbReference type="Pfam" id="PF12937">
    <property type="entry name" value="F-box-like"/>
    <property type="match status" value="1"/>
</dbReference>
<name>A0A8K0USV5_9AGAR</name>
<keyword evidence="3" id="KW-1185">Reference proteome</keyword>
<evidence type="ECO:0000313" key="3">
    <source>
        <dbReference type="Proteomes" id="UP000813824"/>
    </source>
</evidence>
<proteinExistence type="predicted"/>
<comment type="caution">
    <text evidence="2">The sequence shown here is derived from an EMBL/GenBank/DDBJ whole genome shotgun (WGS) entry which is preliminary data.</text>
</comment>
<dbReference type="EMBL" id="JAEVFJ010000011">
    <property type="protein sequence ID" value="KAH8101860.1"/>
    <property type="molecule type" value="Genomic_DNA"/>
</dbReference>
<protein>
    <recommendedName>
        <fullName evidence="1">F-box domain-containing protein</fullName>
    </recommendedName>
</protein>
<dbReference type="OrthoDB" id="3270987at2759"/>
<dbReference type="InterPro" id="IPR001810">
    <property type="entry name" value="F-box_dom"/>
</dbReference>
<dbReference type="Proteomes" id="UP000813824">
    <property type="component" value="Unassembled WGS sequence"/>
</dbReference>
<dbReference type="InterPro" id="IPR032675">
    <property type="entry name" value="LRR_dom_sf"/>
</dbReference>
<accession>A0A8K0USV5</accession>
<reference evidence="2" key="1">
    <citation type="journal article" date="2021" name="New Phytol.">
        <title>Evolutionary innovations through gain and loss of genes in the ectomycorrhizal Boletales.</title>
        <authorList>
            <person name="Wu G."/>
            <person name="Miyauchi S."/>
            <person name="Morin E."/>
            <person name="Kuo A."/>
            <person name="Drula E."/>
            <person name="Varga T."/>
            <person name="Kohler A."/>
            <person name="Feng B."/>
            <person name="Cao Y."/>
            <person name="Lipzen A."/>
            <person name="Daum C."/>
            <person name="Hundley H."/>
            <person name="Pangilinan J."/>
            <person name="Johnson J."/>
            <person name="Barry K."/>
            <person name="LaButti K."/>
            <person name="Ng V."/>
            <person name="Ahrendt S."/>
            <person name="Min B."/>
            <person name="Choi I.G."/>
            <person name="Park H."/>
            <person name="Plett J.M."/>
            <person name="Magnuson J."/>
            <person name="Spatafora J.W."/>
            <person name="Nagy L.G."/>
            <person name="Henrissat B."/>
            <person name="Grigoriev I.V."/>
            <person name="Yang Z.L."/>
            <person name="Xu J."/>
            <person name="Martin F.M."/>
        </authorList>
    </citation>
    <scope>NUCLEOTIDE SEQUENCE</scope>
    <source>
        <strain evidence="2">KKN 215</strain>
    </source>
</reference>
<dbReference type="AlphaFoldDB" id="A0A8K0USV5"/>
<evidence type="ECO:0000259" key="1">
    <source>
        <dbReference type="Pfam" id="PF12937"/>
    </source>
</evidence>
<gene>
    <name evidence="2" type="ORF">BXZ70DRAFT_81123</name>
</gene>